<evidence type="ECO:0000256" key="3">
    <source>
        <dbReference type="ARBA" id="ARBA00022989"/>
    </source>
</evidence>
<dbReference type="CDD" id="cd07042">
    <property type="entry name" value="STAS_SulP_like_sulfate_transporter"/>
    <property type="match status" value="1"/>
</dbReference>
<dbReference type="NCBIfam" id="TIGR00815">
    <property type="entry name" value="sulP"/>
    <property type="match status" value="1"/>
</dbReference>
<dbReference type="HOGENOM" id="CLU_003182_13_2_11"/>
<dbReference type="SUPFAM" id="SSF52091">
    <property type="entry name" value="SpoIIaa-like"/>
    <property type="match status" value="1"/>
</dbReference>
<dbReference type="InterPro" id="IPR036513">
    <property type="entry name" value="STAS_dom_sf"/>
</dbReference>
<feature type="domain" description="STAS" evidence="7">
    <location>
        <begin position="414"/>
        <end position="531"/>
    </location>
</feature>
<feature type="transmembrane region" description="Helical" evidence="6">
    <location>
        <begin position="154"/>
        <end position="172"/>
    </location>
</feature>
<feature type="transmembrane region" description="Helical" evidence="6">
    <location>
        <begin position="75"/>
        <end position="96"/>
    </location>
</feature>
<dbReference type="InterPro" id="IPR018045">
    <property type="entry name" value="S04_transporter_CS"/>
</dbReference>
<proteinExistence type="predicted"/>
<dbReference type="PROSITE" id="PS01130">
    <property type="entry name" value="SLC26A"/>
    <property type="match status" value="1"/>
</dbReference>
<dbReference type="InterPro" id="IPR001902">
    <property type="entry name" value="SLC26A/SulP_fam"/>
</dbReference>
<organism evidence="8 9">
    <name type="scientific">Rubrobacter xylanophilus (strain DSM 9941 / JCM 11954 / NBRC 16129 / PRD-1)</name>
    <dbReference type="NCBI Taxonomy" id="266117"/>
    <lineage>
        <taxon>Bacteria</taxon>
        <taxon>Bacillati</taxon>
        <taxon>Actinomycetota</taxon>
        <taxon>Rubrobacteria</taxon>
        <taxon>Rubrobacterales</taxon>
        <taxon>Rubrobacteraceae</taxon>
        <taxon>Rubrobacter</taxon>
    </lineage>
</organism>
<evidence type="ECO:0000313" key="8">
    <source>
        <dbReference type="EMBL" id="ABG04573.1"/>
    </source>
</evidence>
<feature type="transmembrane region" description="Helical" evidence="6">
    <location>
        <begin position="179"/>
        <end position="197"/>
    </location>
</feature>
<comment type="subcellular location">
    <subcellularLocation>
        <location evidence="1">Membrane</location>
        <topology evidence="1">Multi-pass membrane protein</topology>
    </subcellularLocation>
</comment>
<keyword evidence="2 6" id="KW-0812">Transmembrane</keyword>
<evidence type="ECO:0000256" key="4">
    <source>
        <dbReference type="ARBA" id="ARBA00023136"/>
    </source>
</evidence>
<dbReference type="InterPro" id="IPR002645">
    <property type="entry name" value="STAS_dom"/>
</dbReference>
<keyword evidence="4 6" id="KW-0472">Membrane</keyword>
<dbReference type="GO" id="GO:0008271">
    <property type="term" value="F:secondary active sulfate transmembrane transporter activity"/>
    <property type="evidence" value="ECO:0007669"/>
    <property type="project" value="InterPro"/>
</dbReference>
<feature type="transmembrane region" description="Helical" evidence="6">
    <location>
        <begin position="229"/>
        <end position="253"/>
    </location>
</feature>
<dbReference type="EMBL" id="CP000386">
    <property type="protein sequence ID" value="ABG04573.1"/>
    <property type="molecule type" value="Genomic_DNA"/>
</dbReference>
<keyword evidence="3 6" id="KW-1133">Transmembrane helix</keyword>
<evidence type="ECO:0000313" key="9">
    <source>
        <dbReference type="Proteomes" id="UP000006637"/>
    </source>
</evidence>
<dbReference type="Gene3D" id="3.30.750.24">
    <property type="entry name" value="STAS domain"/>
    <property type="match status" value="1"/>
</dbReference>
<dbReference type="InterPro" id="IPR011547">
    <property type="entry name" value="SLC26A/SulP_dom"/>
</dbReference>
<protein>
    <submittedName>
        <fullName evidence="8">Sulfate permease</fullName>
    </submittedName>
</protein>
<evidence type="ECO:0000256" key="5">
    <source>
        <dbReference type="SAM" id="MobiDB-lite"/>
    </source>
</evidence>
<dbReference type="Pfam" id="PF00916">
    <property type="entry name" value="Sulfate_transp"/>
    <property type="match status" value="1"/>
</dbReference>
<dbReference type="PANTHER" id="PTHR11814">
    <property type="entry name" value="SULFATE TRANSPORTER"/>
    <property type="match status" value="1"/>
</dbReference>
<feature type="transmembrane region" description="Helical" evidence="6">
    <location>
        <begin position="265"/>
        <end position="285"/>
    </location>
</feature>
<reference evidence="8 9" key="1">
    <citation type="submission" date="2006-06" db="EMBL/GenBank/DDBJ databases">
        <title>Complete sequence of Rubrobacter xylanophilus DSM 9941.</title>
        <authorList>
            <consortium name="US DOE Joint Genome Institute"/>
            <person name="Copeland A."/>
            <person name="Lucas S."/>
            <person name="Lapidus A."/>
            <person name="Barry K."/>
            <person name="Detter J.C."/>
            <person name="Glavina del Rio T."/>
            <person name="Hammon N."/>
            <person name="Israni S."/>
            <person name="Dalin E."/>
            <person name="Tice H."/>
            <person name="Pitluck S."/>
            <person name="Munk A.C."/>
            <person name="Brettin T."/>
            <person name="Bruce D."/>
            <person name="Han C."/>
            <person name="Tapia R."/>
            <person name="Gilna P."/>
            <person name="Schmutz J."/>
            <person name="Larimer F."/>
            <person name="Land M."/>
            <person name="Hauser L."/>
            <person name="Kyrpides N."/>
            <person name="Lykidis A."/>
            <person name="da Costa M.S."/>
            <person name="Rainey F.A."/>
            <person name="Empadinhas N."/>
            <person name="Jolivet E."/>
            <person name="Battista J.R."/>
            <person name="Richardson P."/>
        </authorList>
    </citation>
    <scope>NUCLEOTIDE SEQUENCE [LARGE SCALE GENOMIC DNA]</scope>
    <source>
        <strain evidence="9">DSM 9941 / NBRC 16129 / PRD-1</strain>
    </source>
</reference>
<feature type="region of interest" description="Disordered" evidence="5">
    <location>
        <begin position="536"/>
        <end position="558"/>
    </location>
</feature>
<dbReference type="Pfam" id="PF01740">
    <property type="entry name" value="STAS"/>
    <property type="match status" value="1"/>
</dbReference>
<dbReference type="eggNOG" id="COG0659">
    <property type="taxonomic scope" value="Bacteria"/>
</dbReference>
<evidence type="ECO:0000259" key="7">
    <source>
        <dbReference type="PROSITE" id="PS50801"/>
    </source>
</evidence>
<sequence>MAAVVIAAMLVPQGMAYALLAGLPASYGLYASTVPAVVYALFGTSRHMPVGPPALMALLTFTSVSELAEPRTPEYISLALLLALMVGVLQLVIGFLRMGFIVNFISHPVLSGFIYASAVLIALSQLEHMLGTPVSGGHSTVEVVLEHAKRIEEANPWTLAVGLGSLASLVVLGRALPRLPAALVVVAAATLVVYLSGLDDKGVNVVGRVPGGLPGLSLPALDPEAVRTLAPSAAVVAFVGFIESVSVAKAIAAREKYKIDSNQELRALGLANISAAFFSGFPVAGSFSRTAVQYQSGGRTQLASVATALLVLLVLLFLTPLFYYLPSAALAAVILVAVYKLLDFREAWRIFRIRRVDGYALLITFVFTLLVGVEQGIVVGAGFALLAFIRRTAYPRITELGYVPEKDAFLGVESNPGAKTFPEALIARFDARLYYANVPFLEEWLLKRVAERPELKWVFLDCRGVNDIDVTAIEGLEDLLSGYRSRGIEIIFTHMKLPVREQLEKAGWDTKFGGRGRRYCYQTTREAVRAVGLPVAGGASSPERRPWRRSVPGDGRSG</sequence>
<evidence type="ECO:0000256" key="2">
    <source>
        <dbReference type="ARBA" id="ARBA00022692"/>
    </source>
</evidence>
<dbReference type="PROSITE" id="PS50801">
    <property type="entry name" value="STAS"/>
    <property type="match status" value="1"/>
</dbReference>
<feature type="transmembrane region" description="Helical" evidence="6">
    <location>
        <begin position="108"/>
        <end position="126"/>
    </location>
</feature>
<dbReference type="KEGG" id="rxy:Rxyl_1611"/>
<dbReference type="PhylomeDB" id="Q1AVK5"/>
<dbReference type="STRING" id="266117.Rxyl_1611"/>
<feature type="transmembrane region" description="Helical" evidence="6">
    <location>
        <begin position="359"/>
        <end position="389"/>
    </location>
</feature>
<evidence type="ECO:0000256" key="1">
    <source>
        <dbReference type="ARBA" id="ARBA00004141"/>
    </source>
</evidence>
<gene>
    <name evidence="8" type="ordered locus">Rxyl_1611</name>
</gene>
<name>Q1AVK5_RUBXD</name>
<evidence type="ECO:0000256" key="6">
    <source>
        <dbReference type="SAM" id="Phobius"/>
    </source>
</evidence>
<accession>Q1AVK5</accession>
<keyword evidence="9" id="KW-1185">Reference proteome</keyword>
<dbReference type="GO" id="GO:0016020">
    <property type="term" value="C:membrane"/>
    <property type="evidence" value="ECO:0007669"/>
    <property type="project" value="UniProtKB-SubCell"/>
</dbReference>
<dbReference type="AlphaFoldDB" id="Q1AVK5"/>
<dbReference type="Proteomes" id="UP000006637">
    <property type="component" value="Chromosome"/>
</dbReference>
<feature type="transmembrane region" description="Helical" evidence="6">
    <location>
        <begin position="305"/>
        <end position="338"/>
    </location>
</feature>
<feature type="transmembrane region" description="Helical" evidence="6">
    <location>
        <begin position="26"/>
        <end position="43"/>
    </location>
</feature>